<sequence length="73" mass="8441">MNPQIMLTIALHHPEIYGLAWVRSKSAKARNKVIRTIIEWGVIAFARWINPEANLAIASLKLCFWVLEQLQQE</sequence>
<name>A0AAV3XI56_9CYAN</name>
<accession>A0AAV3XI56</accession>
<dbReference type="RefSeq" id="WP_226586646.1">
    <property type="nucleotide sequence ID" value="NZ_BLAY01000095.1"/>
</dbReference>
<dbReference type="Proteomes" id="UP001050975">
    <property type="component" value="Unassembled WGS sequence"/>
</dbReference>
<dbReference type="EMBL" id="BLAY01000095">
    <property type="protein sequence ID" value="GET40635.1"/>
    <property type="molecule type" value="Genomic_DNA"/>
</dbReference>
<comment type="caution">
    <text evidence="1">The sequence shown here is derived from an EMBL/GenBank/DDBJ whole genome shotgun (WGS) entry which is preliminary data.</text>
</comment>
<gene>
    <name evidence="1" type="ORF">MiSe_54460</name>
</gene>
<evidence type="ECO:0000313" key="1">
    <source>
        <dbReference type="EMBL" id="GET40635.1"/>
    </source>
</evidence>
<evidence type="ECO:0008006" key="3">
    <source>
        <dbReference type="Google" id="ProtNLM"/>
    </source>
</evidence>
<proteinExistence type="predicted"/>
<organism evidence="1 2">
    <name type="scientific">Microseira wollei NIES-4236</name>
    <dbReference type="NCBI Taxonomy" id="2530354"/>
    <lineage>
        <taxon>Bacteria</taxon>
        <taxon>Bacillati</taxon>
        <taxon>Cyanobacteriota</taxon>
        <taxon>Cyanophyceae</taxon>
        <taxon>Oscillatoriophycideae</taxon>
        <taxon>Aerosakkonematales</taxon>
        <taxon>Aerosakkonemataceae</taxon>
        <taxon>Microseira</taxon>
    </lineage>
</organism>
<keyword evidence="2" id="KW-1185">Reference proteome</keyword>
<dbReference type="AlphaFoldDB" id="A0AAV3XI56"/>
<reference evidence="1" key="1">
    <citation type="submission" date="2019-10" db="EMBL/GenBank/DDBJ databases">
        <title>Draft genome sequece of Microseira wollei NIES-4236.</title>
        <authorList>
            <person name="Yamaguchi H."/>
            <person name="Suzuki S."/>
            <person name="Kawachi M."/>
        </authorList>
    </citation>
    <scope>NUCLEOTIDE SEQUENCE</scope>
    <source>
        <strain evidence="1">NIES-4236</strain>
    </source>
</reference>
<evidence type="ECO:0000313" key="2">
    <source>
        <dbReference type="Proteomes" id="UP001050975"/>
    </source>
</evidence>
<protein>
    <recommendedName>
        <fullName evidence="3">Transposase</fullName>
    </recommendedName>
</protein>